<sequence>MVRRIEKVGPDIRSPVGKADQREATLITRSNGIVKEAEKLVENVRDLRRKAGGKRISAKRHLHQVIFGEYGGDETGELGASAETIKKIFSGTTFTESCGGKGDKPAWKSLINGFICLWVHRID</sequence>
<evidence type="ECO:0000313" key="2">
    <source>
        <dbReference type="Proteomes" id="UP000000702"/>
    </source>
</evidence>
<gene>
    <name evidence="1" type="ORF">TCIL3000_0_12480</name>
</gene>
<evidence type="ECO:0008006" key="3">
    <source>
        <dbReference type="Google" id="ProtNLM"/>
    </source>
</evidence>
<dbReference type="AlphaFoldDB" id="F9WG75"/>
<reference evidence="1 2" key="2">
    <citation type="journal article" date="2012" name="Proc. Natl. Acad. Sci. U.S.A.">
        <title>Antigenic diversity is generated by distinct evolutionary mechanisms in African trypanosome species.</title>
        <authorList>
            <person name="Jackson A.P."/>
            <person name="Berry A."/>
            <person name="Aslett M."/>
            <person name="Allison H.C."/>
            <person name="Burton P."/>
            <person name="Vavrova-Anderson J."/>
            <person name="Brown R."/>
            <person name="Browne H."/>
            <person name="Corton N."/>
            <person name="Hauser H."/>
            <person name="Gamble J."/>
            <person name="Gilderthorp R."/>
            <person name="Marcello L."/>
            <person name="McQuillan J."/>
            <person name="Otto T.D."/>
            <person name="Quail M.A."/>
            <person name="Sanders M.J."/>
            <person name="van Tonder A."/>
            <person name="Ginger M.L."/>
            <person name="Field M.C."/>
            <person name="Barry J.D."/>
            <person name="Hertz-Fowler C."/>
            <person name="Berriman M."/>
        </authorList>
    </citation>
    <scope>NUCLEOTIDE SEQUENCE [LARGE SCALE GENOMIC DNA]</scope>
    <source>
        <strain evidence="1 2">IL3000</strain>
    </source>
</reference>
<proteinExistence type="predicted"/>
<evidence type="ECO:0000313" key="1">
    <source>
        <dbReference type="EMBL" id="CCD16309.1"/>
    </source>
</evidence>
<accession>F9WG75</accession>
<organism evidence="1 2">
    <name type="scientific">Trypanosoma congolense (strain IL3000)</name>
    <dbReference type="NCBI Taxonomy" id="1068625"/>
    <lineage>
        <taxon>Eukaryota</taxon>
        <taxon>Discoba</taxon>
        <taxon>Euglenozoa</taxon>
        <taxon>Kinetoplastea</taxon>
        <taxon>Metakinetoplastina</taxon>
        <taxon>Trypanosomatida</taxon>
        <taxon>Trypanosomatidae</taxon>
        <taxon>Trypanosoma</taxon>
        <taxon>Nannomonas</taxon>
    </lineage>
</organism>
<protein>
    <recommendedName>
        <fullName evidence="3">Variant surface glycoprotein</fullName>
    </recommendedName>
</protein>
<dbReference type="EMBL" id="CAEQ01002242">
    <property type="protein sequence ID" value="CCD16309.1"/>
    <property type="molecule type" value="Genomic_DNA"/>
</dbReference>
<keyword evidence="2" id="KW-1185">Reference proteome</keyword>
<reference evidence="2" key="1">
    <citation type="submission" date="2011-07" db="EMBL/GenBank/DDBJ databases">
        <title>Divergent evolution of antigenic variation in African trypanosomes.</title>
        <authorList>
            <person name="Jackson A.P."/>
            <person name="Berry A."/>
            <person name="Allison H.C."/>
            <person name="Burton P."/>
            <person name="Anderson J."/>
            <person name="Aslett M."/>
            <person name="Brown R."/>
            <person name="Corton N."/>
            <person name="Harris D."/>
            <person name="Hauser H."/>
            <person name="Gamble J."/>
            <person name="Gilderthorp R."/>
            <person name="McQuillan J."/>
            <person name="Quail M.A."/>
            <person name="Sanders M."/>
            <person name="Van Tonder A."/>
            <person name="Ginger M.L."/>
            <person name="Donelson J.E."/>
            <person name="Field M.C."/>
            <person name="Barry J.D."/>
            <person name="Berriman M."/>
            <person name="Hertz-Fowler C."/>
        </authorList>
    </citation>
    <scope>NUCLEOTIDE SEQUENCE [LARGE SCALE GENOMIC DNA]</scope>
    <source>
        <strain evidence="2">IL3000</strain>
    </source>
</reference>
<comment type="caution">
    <text evidence="1">The sequence shown here is derived from an EMBL/GenBank/DDBJ whole genome shotgun (WGS) entry which is preliminary data.</text>
</comment>
<dbReference type="Proteomes" id="UP000000702">
    <property type="component" value="Unassembled WGS sequence"/>
</dbReference>
<name>F9WG75_TRYCI</name>